<dbReference type="InterPro" id="IPR000014">
    <property type="entry name" value="PAS"/>
</dbReference>
<evidence type="ECO:0000256" key="3">
    <source>
        <dbReference type="ARBA" id="ARBA00012438"/>
    </source>
</evidence>
<dbReference type="Pfam" id="PF13188">
    <property type="entry name" value="PAS_8"/>
    <property type="match status" value="1"/>
</dbReference>
<sequence>MGSRQVGLGFRVFIIAMAAAIYLGLGALGLWFAIPPGYASPIFPASGFAVAVVLWSKGRAWPGIWLGSYALNLGVAWLHQDLGGRAVLSALGIACGSTLQSVAAGWLLARGVRNSWQTLVVERDIIRCMVLGGPVACLVSASVGMAVLFGAGVLSWAELPYGWWNWWSGDTLGVLVLLPLSLAVLYHHRPLWRGRLTTLVLPMLIALGLVGSAFFAVSEWEVRQQTQVVQGYGEKLTQLLSQRFVAHQEALSALRRLQEILPDMGYEQFDYFTRITLEDNPDIFAFSINPSVPLARRAAFERTMALKTGAAGFEIKERDGQGRLVRAADRPDYVAVAYIAPLEKNRPALGYDIDSEPVRHEAIERARALGTPVVTAPIHLVQENQERIGVLLLHPVRSLRPASVSDPGLAGFVVGVVKMDEMVRIALGAALPEGLALRIEDAQAPAGRSLLYRSGEVLADAQAWRKSIAMADRTWNFSLAPTPAFLGSQSHWMALAVGSGGLALAVLLQILLLVTTGRTAVVEGIVWERTMELHAKSEALQDRHAELDALFRLSPDGFVAFGPDNRIKFANPAFRKMLGLGDEGPADMAGLDRLLRTRCEGAGPCGIADFFEGEAGHKILTLKAPRPAVLYLLGVVSGSLSVPRILYLRDITRETEVDRMKSEFLSHAAHELRTPMTSIFGFTEVLLNMEVDAATRRELLQIIHRQTQWLIDIVNELLDLAKIDAGRGKDIRIEVFDLVALVRATVADIAAEAQQRPWLLDLPGDERPALADVSMLRQALLNVLSNARKFSGPDAAIHIALLEEGDRLGVAVTDHGVGMTPEELEHLGERFWRADPSGQIPGTGLGIAIVMEAMKMQGGRMEVRSEKNRGTTVTLWVPGQGRGEVAGDVAV</sequence>
<dbReference type="Pfam" id="PF00512">
    <property type="entry name" value="HisKA"/>
    <property type="match status" value="1"/>
</dbReference>
<evidence type="ECO:0000256" key="2">
    <source>
        <dbReference type="ARBA" id="ARBA00004651"/>
    </source>
</evidence>
<dbReference type="InterPro" id="IPR003661">
    <property type="entry name" value="HisK_dim/P_dom"/>
</dbReference>
<dbReference type="Proteomes" id="UP000192923">
    <property type="component" value="Unassembled WGS sequence"/>
</dbReference>
<comment type="subcellular location">
    <subcellularLocation>
        <location evidence="2">Cell membrane</location>
        <topology evidence="2">Multi-pass membrane protein</topology>
    </subcellularLocation>
</comment>
<keyword evidence="8" id="KW-0418">Kinase</keyword>
<dbReference type="GO" id="GO:0000155">
    <property type="term" value="F:phosphorelay sensor kinase activity"/>
    <property type="evidence" value="ECO:0007669"/>
    <property type="project" value="InterPro"/>
</dbReference>
<feature type="transmembrane region" description="Helical" evidence="12">
    <location>
        <begin position="198"/>
        <end position="217"/>
    </location>
</feature>
<dbReference type="SUPFAM" id="SSF55874">
    <property type="entry name" value="ATPase domain of HSP90 chaperone/DNA topoisomerase II/histidine kinase"/>
    <property type="match status" value="1"/>
</dbReference>
<dbReference type="Pfam" id="PF05231">
    <property type="entry name" value="MASE1"/>
    <property type="match status" value="1"/>
</dbReference>
<evidence type="ECO:0000259" key="14">
    <source>
        <dbReference type="PROSITE" id="PS50839"/>
    </source>
</evidence>
<reference evidence="15 16" key="1">
    <citation type="submission" date="2016-12" db="EMBL/GenBank/DDBJ databases">
        <authorList>
            <person name="Song W.-J."/>
            <person name="Kurnit D.M."/>
        </authorList>
    </citation>
    <scope>NUCLEOTIDE SEQUENCE [LARGE SCALE GENOMIC DNA]</scope>
    <source>
        <strain evidence="15 16">175</strain>
    </source>
</reference>
<dbReference type="InterPro" id="IPR035965">
    <property type="entry name" value="PAS-like_dom_sf"/>
</dbReference>
<feature type="domain" description="CHASE" evidence="14">
    <location>
        <begin position="331"/>
        <end position="478"/>
    </location>
</feature>
<keyword evidence="16" id="KW-1185">Reference proteome</keyword>
<dbReference type="InterPro" id="IPR006189">
    <property type="entry name" value="CHASE_dom"/>
</dbReference>
<evidence type="ECO:0000256" key="11">
    <source>
        <dbReference type="ARBA" id="ARBA00023136"/>
    </source>
</evidence>
<evidence type="ECO:0000256" key="6">
    <source>
        <dbReference type="ARBA" id="ARBA00022679"/>
    </source>
</evidence>
<evidence type="ECO:0000256" key="8">
    <source>
        <dbReference type="ARBA" id="ARBA00022777"/>
    </source>
</evidence>
<feature type="domain" description="Histidine kinase" evidence="13">
    <location>
        <begin position="667"/>
        <end position="881"/>
    </location>
</feature>
<feature type="transmembrane region" description="Helical" evidence="12">
    <location>
        <begin position="38"/>
        <end position="56"/>
    </location>
</feature>
<dbReference type="OrthoDB" id="9810730at2"/>
<dbReference type="STRING" id="1760988.SAMN02949497_1959"/>
<keyword evidence="5" id="KW-0597">Phosphoprotein</keyword>
<comment type="catalytic activity">
    <reaction evidence="1">
        <text>ATP + protein L-histidine = ADP + protein N-phospho-L-histidine.</text>
        <dbReference type="EC" id="2.7.13.3"/>
    </reaction>
</comment>
<dbReference type="InterPro" id="IPR004358">
    <property type="entry name" value="Sig_transdc_His_kin-like_C"/>
</dbReference>
<dbReference type="SUPFAM" id="SSF55785">
    <property type="entry name" value="PYP-like sensor domain (PAS domain)"/>
    <property type="match status" value="1"/>
</dbReference>
<dbReference type="SMART" id="SM01079">
    <property type="entry name" value="CHASE"/>
    <property type="match status" value="1"/>
</dbReference>
<dbReference type="SMART" id="SM00387">
    <property type="entry name" value="HATPase_c"/>
    <property type="match status" value="1"/>
</dbReference>
<evidence type="ECO:0000256" key="7">
    <source>
        <dbReference type="ARBA" id="ARBA00022692"/>
    </source>
</evidence>
<evidence type="ECO:0000256" key="9">
    <source>
        <dbReference type="ARBA" id="ARBA00022989"/>
    </source>
</evidence>
<keyword evidence="4" id="KW-1003">Cell membrane</keyword>
<keyword evidence="11 12" id="KW-0472">Membrane</keyword>
<dbReference type="Gene3D" id="3.30.565.10">
    <property type="entry name" value="Histidine kinase-like ATPase, C-terminal domain"/>
    <property type="match status" value="1"/>
</dbReference>
<evidence type="ECO:0000259" key="13">
    <source>
        <dbReference type="PROSITE" id="PS50109"/>
    </source>
</evidence>
<dbReference type="EMBL" id="FXAM01000001">
    <property type="protein sequence ID" value="SMF94637.1"/>
    <property type="molecule type" value="Genomic_DNA"/>
</dbReference>
<dbReference type="InterPro" id="IPR050736">
    <property type="entry name" value="Sensor_HK_Regulatory"/>
</dbReference>
<name>A0A1Y6CWC5_9GAMM</name>
<dbReference type="InterPro" id="IPR003594">
    <property type="entry name" value="HATPase_dom"/>
</dbReference>
<dbReference type="Pfam" id="PF03924">
    <property type="entry name" value="CHASE"/>
    <property type="match status" value="1"/>
</dbReference>
<keyword evidence="6" id="KW-0808">Transferase</keyword>
<dbReference type="InterPro" id="IPR036097">
    <property type="entry name" value="HisK_dim/P_sf"/>
</dbReference>
<dbReference type="PRINTS" id="PR00344">
    <property type="entry name" value="BCTRLSENSOR"/>
</dbReference>
<keyword evidence="9 12" id="KW-1133">Transmembrane helix</keyword>
<feature type="transmembrane region" description="Helical" evidence="12">
    <location>
        <begin position="63"/>
        <end position="80"/>
    </location>
</feature>
<dbReference type="Gene3D" id="3.30.450.20">
    <property type="entry name" value="PAS domain"/>
    <property type="match status" value="1"/>
</dbReference>
<dbReference type="InterPro" id="IPR007895">
    <property type="entry name" value="MASE1"/>
</dbReference>
<evidence type="ECO:0000256" key="1">
    <source>
        <dbReference type="ARBA" id="ARBA00000085"/>
    </source>
</evidence>
<keyword evidence="7 12" id="KW-0812">Transmembrane</keyword>
<evidence type="ECO:0000256" key="12">
    <source>
        <dbReference type="SAM" id="Phobius"/>
    </source>
</evidence>
<feature type="transmembrane region" description="Helical" evidence="12">
    <location>
        <begin position="12"/>
        <end position="32"/>
    </location>
</feature>
<feature type="transmembrane region" description="Helical" evidence="12">
    <location>
        <begin position="86"/>
        <end position="109"/>
    </location>
</feature>
<dbReference type="PANTHER" id="PTHR43711:SF26">
    <property type="entry name" value="SENSOR HISTIDINE KINASE RCSC"/>
    <property type="match status" value="1"/>
</dbReference>
<dbReference type="InterPro" id="IPR005467">
    <property type="entry name" value="His_kinase_dom"/>
</dbReference>
<proteinExistence type="predicted"/>
<dbReference type="SUPFAM" id="SSF47384">
    <property type="entry name" value="Homodimeric domain of signal transducing histidine kinase"/>
    <property type="match status" value="1"/>
</dbReference>
<evidence type="ECO:0000256" key="10">
    <source>
        <dbReference type="ARBA" id="ARBA00023012"/>
    </source>
</evidence>
<dbReference type="InterPro" id="IPR042240">
    <property type="entry name" value="CHASE_sf"/>
</dbReference>
<dbReference type="EC" id="2.7.13.3" evidence="3"/>
<dbReference type="Gene3D" id="3.30.450.350">
    <property type="entry name" value="CHASE domain"/>
    <property type="match status" value="1"/>
</dbReference>
<dbReference type="Pfam" id="PF02518">
    <property type="entry name" value="HATPase_c"/>
    <property type="match status" value="1"/>
</dbReference>
<feature type="transmembrane region" description="Helical" evidence="12">
    <location>
        <begin position="130"/>
        <end position="154"/>
    </location>
</feature>
<accession>A0A1Y6CWC5</accession>
<evidence type="ECO:0000313" key="16">
    <source>
        <dbReference type="Proteomes" id="UP000192923"/>
    </source>
</evidence>
<dbReference type="FunFam" id="1.10.287.130:FF:000001">
    <property type="entry name" value="Two-component sensor histidine kinase"/>
    <property type="match status" value="1"/>
</dbReference>
<organism evidence="15 16">
    <name type="scientific">Methylomagnum ishizawai</name>
    <dbReference type="NCBI Taxonomy" id="1760988"/>
    <lineage>
        <taxon>Bacteria</taxon>
        <taxon>Pseudomonadati</taxon>
        <taxon>Pseudomonadota</taxon>
        <taxon>Gammaproteobacteria</taxon>
        <taxon>Methylococcales</taxon>
        <taxon>Methylococcaceae</taxon>
        <taxon>Methylomagnum</taxon>
    </lineage>
</organism>
<dbReference type="PANTHER" id="PTHR43711">
    <property type="entry name" value="TWO-COMPONENT HISTIDINE KINASE"/>
    <property type="match status" value="1"/>
</dbReference>
<keyword evidence="10" id="KW-0902">Two-component regulatory system</keyword>
<dbReference type="PROSITE" id="PS50839">
    <property type="entry name" value="CHASE"/>
    <property type="match status" value="1"/>
</dbReference>
<dbReference type="InterPro" id="IPR036890">
    <property type="entry name" value="HATPase_C_sf"/>
</dbReference>
<dbReference type="AlphaFoldDB" id="A0A1Y6CWC5"/>
<evidence type="ECO:0000256" key="4">
    <source>
        <dbReference type="ARBA" id="ARBA00022475"/>
    </source>
</evidence>
<feature type="transmembrane region" description="Helical" evidence="12">
    <location>
        <begin position="166"/>
        <end position="186"/>
    </location>
</feature>
<gene>
    <name evidence="15" type="ORF">SAMN02949497_1959</name>
</gene>
<dbReference type="Gene3D" id="1.10.287.130">
    <property type="match status" value="1"/>
</dbReference>
<evidence type="ECO:0000256" key="5">
    <source>
        <dbReference type="ARBA" id="ARBA00022553"/>
    </source>
</evidence>
<dbReference type="GO" id="GO:0005886">
    <property type="term" value="C:plasma membrane"/>
    <property type="evidence" value="ECO:0007669"/>
    <property type="project" value="UniProtKB-SubCell"/>
</dbReference>
<evidence type="ECO:0000313" key="15">
    <source>
        <dbReference type="EMBL" id="SMF94637.1"/>
    </source>
</evidence>
<dbReference type="SMART" id="SM00388">
    <property type="entry name" value="HisKA"/>
    <property type="match status" value="1"/>
</dbReference>
<protein>
    <recommendedName>
        <fullName evidence="3">histidine kinase</fullName>
        <ecNumber evidence="3">2.7.13.3</ecNumber>
    </recommendedName>
</protein>
<dbReference type="PROSITE" id="PS50109">
    <property type="entry name" value="HIS_KIN"/>
    <property type="match status" value="1"/>
</dbReference>
<dbReference type="CDD" id="cd00082">
    <property type="entry name" value="HisKA"/>
    <property type="match status" value="1"/>
</dbReference>
<dbReference type="CDD" id="cd00075">
    <property type="entry name" value="HATPase"/>
    <property type="match status" value="1"/>
</dbReference>